<evidence type="ECO:0008006" key="13">
    <source>
        <dbReference type="Google" id="ProtNLM"/>
    </source>
</evidence>
<dbReference type="AlphaFoldDB" id="A0A8T3E1M9"/>
<evidence type="ECO:0000313" key="12">
    <source>
        <dbReference type="Proteomes" id="UP000829720"/>
    </source>
</evidence>
<dbReference type="Gene3D" id="1.20.58.480">
    <property type="match status" value="1"/>
</dbReference>
<accession>A0A8T3E1M9</accession>
<sequence>MASSNTGPKLPFSLDRYHVSEEYGFVLPHPLAELPPYYQPWMDIARQVTDLIHDRTLRSYIQQMPLLDTRFLKSHRELRLAHLALSVMTMGYVWQEGESATVKVLPRNLAVPYWEVSQHLGLPPILTHADGVLANWRKRDPEGPFDMENLELLLTLPGGESVRGFFMVTLLVELAAVPGIKAIPAVINGVHAGDDGAVMGALEDIARALCSMTEALRLMHTYVDPAVFYGIMRIYLSGWKDNPSMAEGLVYDGVQAEPVQFSGGSAAQSSLLHCFDELLGVSHELQSGAFLTRMRDYMPPAHKRMIQDISSSPSLRDFVVARDSAPLTVVFQHCVSELLALRSYHINVVSRYITIPAARARQLRAQGEGREEETLTKAPTALEERGTGGSGIMSFLKTIRDRTKEVSLSLPAPQE</sequence>
<evidence type="ECO:0000256" key="6">
    <source>
        <dbReference type="ARBA" id="ARBA00023002"/>
    </source>
</evidence>
<evidence type="ECO:0000256" key="2">
    <source>
        <dbReference type="ARBA" id="ARBA00022617"/>
    </source>
</evidence>
<keyword evidence="3 9" id="KW-0479">Metal-binding</keyword>
<evidence type="ECO:0000256" key="4">
    <source>
        <dbReference type="ARBA" id="ARBA00022859"/>
    </source>
</evidence>
<keyword evidence="5" id="KW-0223">Dioxygenase</keyword>
<dbReference type="PANTHER" id="PTHR28657">
    <property type="entry name" value="INDOLEAMINE 2,3-DIOXYGENASE"/>
    <property type="match status" value="1"/>
</dbReference>
<keyword evidence="6" id="KW-0560">Oxidoreductase</keyword>
<feature type="region of interest" description="Disordered" evidence="10">
    <location>
        <begin position="364"/>
        <end position="389"/>
    </location>
</feature>
<reference evidence="11" key="1">
    <citation type="submission" date="2021-01" db="EMBL/GenBank/DDBJ databases">
        <authorList>
            <person name="Zahm M."/>
            <person name="Roques C."/>
            <person name="Cabau C."/>
            <person name="Klopp C."/>
            <person name="Donnadieu C."/>
            <person name="Jouanno E."/>
            <person name="Lampietro C."/>
            <person name="Louis A."/>
            <person name="Herpin A."/>
            <person name="Echchiki A."/>
            <person name="Berthelot C."/>
            <person name="Parey E."/>
            <person name="Roest-Crollius H."/>
            <person name="Braasch I."/>
            <person name="Postlethwait J."/>
            <person name="Bobe J."/>
            <person name="Montfort J."/>
            <person name="Bouchez O."/>
            <person name="Begum T."/>
            <person name="Mejri S."/>
            <person name="Adams A."/>
            <person name="Chen W.-J."/>
            <person name="Guiguen Y."/>
        </authorList>
    </citation>
    <scope>NUCLEOTIDE SEQUENCE</scope>
    <source>
        <tissue evidence="11">Blood</tissue>
    </source>
</reference>
<keyword evidence="12" id="KW-1185">Reference proteome</keyword>
<proteinExistence type="inferred from homology"/>
<dbReference type="FunFam" id="1.20.58.480:FF:000003">
    <property type="entry name" value="Indoleamine 2,3-dioxygenase 1"/>
    <property type="match status" value="1"/>
</dbReference>
<dbReference type="GO" id="GO:0002376">
    <property type="term" value="P:immune system process"/>
    <property type="evidence" value="ECO:0007669"/>
    <property type="project" value="UniProtKB-KW"/>
</dbReference>
<dbReference type="Pfam" id="PF01231">
    <property type="entry name" value="IDO"/>
    <property type="match status" value="1"/>
</dbReference>
<comment type="caution">
    <text evidence="11">The sequence shown here is derived from an EMBL/GenBank/DDBJ whole genome shotgun (WGS) entry which is preliminary data.</text>
</comment>
<comment type="similarity">
    <text evidence="1">Belongs to the indoleamine 2,3-dioxygenase family.</text>
</comment>
<protein>
    <recommendedName>
        <fullName evidence="13">Indoleamine 2,3-dioxygenase</fullName>
    </recommendedName>
</protein>
<gene>
    <name evidence="11" type="ORF">AGOR_G00053580</name>
</gene>
<evidence type="ECO:0000256" key="9">
    <source>
        <dbReference type="PIRSR" id="PIRSR600898-1"/>
    </source>
</evidence>
<dbReference type="GO" id="GO:0046872">
    <property type="term" value="F:metal ion binding"/>
    <property type="evidence" value="ECO:0007669"/>
    <property type="project" value="UniProtKB-KW"/>
</dbReference>
<keyword evidence="7 9" id="KW-0408">Iron</keyword>
<dbReference type="GO" id="GO:0019441">
    <property type="term" value="P:L-tryptophan catabolic process to kynurenine"/>
    <property type="evidence" value="ECO:0007669"/>
    <property type="project" value="InterPro"/>
</dbReference>
<evidence type="ECO:0000256" key="7">
    <source>
        <dbReference type="ARBA" id="ARBA00023004"/>
    </source>
</evidence>
<keyword evidence="8" id="KW-0823">Tryptophan catabolism</keyword>
<dbReference type="InterPro" id="IPR037217">
    <property type="entry name" value="Trp/Indoleamine_2_3_dOase-like"/>
</dbReference>
<dbReference type="OrthoDB" id="10262710at2759"/>
<dbReference type="GO" id="GO:0004833">
    <property type="term" value="F:L-tryptophan 2,3-dioxygenase activity"/>
    <property type="evidence" value="ECO:0007669"/>
    <property type="project" value="TreeGrafter"/>
</dbReference>
<dbReference type="GO" id="GO:0020037">
    <property type="term" value="F:heme binding"/>
    <property type="evidence" value="ECO:0007669"/>
    <property type="project" value="InterPro"/>
</dbReference>
<evidence type="ECO:0000256" key="5">
    <source>
        <dbReference type="ARBA" id="ARBA00022964"/>
    </source>
</evidence>
<name>A0A8T3E1M9_9TELE</name>
<dbReference type="GO" id="GO:0034354">
    <property type="term" value="P:'de novo' NAD+ biosynthetic process from L-tryptophan"/>
    <property type="evidence" value="ECO:0007669"/>
    <property type="project" value="TreeGrafter"/>
</dbReference>
<evidence type="ECO:0000256" key="3">
    <source>
        <dbReference type="ARBA" id="ARBA00022723"/>
    </source>
</evidence>
<feature type="binding site" description="proximal binding residue" evidence="9">
    <location>
        <position position="345"/>
    </location>
    <ligand>
        <name>heme b</name>
        <dbReference type="ChEBI" id="CHEBI:60344"/>
    </ligand>
    <ligandPart>
        <name>Fe</name>
        <dbReference type="ChEBI" id="CHEBI:18248"/>
    </ligandPart>
</feature>
<evidence type="ECO:0000313" key="11">
    <source>
        <dbReference type="EMBL" id="KAI1900798.1"/>
    </source>
</evidence>
<keyword evidence="2 9" id="KW-0349">Heme</keyword>
<dbReference type="GO" id="GO:0033754">
    <property type="term" value="F:indoleamine 2,3-dioxygenase activity"/>
    <property type="evidence" value="ECO:0007669"/>
    <property type="project" value="TreeGrafter"/>
</dbReference>
<evidence type="ECO:0000256" key="1">
    <source>
        <dbReference type="ARBA" id="ARBA00007119"/>
    </source>
</evidence>
<dbReference type="SUPFAM" id="SSF140959">
    <property type="entry name" value="Indolic compounds 2,3-dioxygenase-like"/>
    <property type="match status" value="1"/>
</dbReference>
<evidence type="ECO:0000256" key="8">
    <source>
        <dbReference type="ARBA" id="ARBA00023079"/>
    </source>
</evidence>
<dbReference type="Proteomes" id="UP000829720">
    <property type="component" value="Unassembled WGS sequence"/>
</dbReference>
<dbReference type="InterPro" id="IPR000898">
    <property type="entry name" value="Indolamine_dOase"/>
</dbReference>
<evidence type="ECO:0000256" key="10">
    <source>
        <dbReference type="SAM" id="MobiDB-lite"/>
    </source>
</evidence>
<keyword evidence="4" id="KW-0391">Immunity</keyword>
<dbReference type="EMBL" id="JAERUA010000004">
    <property type="protein sequence ID" value="KAI1900798.1"/>
    <property type="molecule type" value="Genomic_DNA"/>
</dbReference>
<dbReference type="PANTHER" id="PTHR28657:SF4">
    <property type="entry name" value="INDOLEAMINE 2,3-DIOXYGENASE 2"/>
    <property type="match status" value="1"/>
</dbReference>
<organism evidence="11 12">
    <name type="scientific">Albula goreensis</name>
    <dbReference type="NCBI Taxonomy" id="1534307"/>
    <lineage>
        <taxon>Eukaryota</taxon>
        <taxon>Metazoa</taxon>
        <taxon>Chordata</taxon>
        <taxon>Craniata</taxon>
        <taxon>Vertebrata</taxon>
        <taxon>Euteleostomi</taxon>
        <taxon>Actinopterygii</taxon>
        <taxon>Neopterygii</taxon>
        <taxon>Teleostei</taxon>
        <taxon>Albuliformes</taxon>
        <taxon>Albulidae</taxon>
        <taxon>Albula</taxon>
    </lineage>
</organism>
<dbReference type="GO" id="GO:0005737">
    <property type="term" value="C:cytoplasm"/>
    <property type="evidence" value="ECO:0007669"/>
    <property type="project" value="TreeGrafter"/>
</dbReference>